<gene>
    <name evidence="1" type="ORF">KIPB_012369</name>
</gene>
<dbReference type="InterPro" id="IPR012337">
    <property type="entry name" value="RNaseH-like_sf"/>
</dbReference>
<evidence type="ECO:0000313" key="2">
    <source>
        <dbReference type="Proteomes" id="UP000265618"/>
    </source>
</evidence>
<dbReference type="Gene3D" id="3.30.342.10">
    <property type="entry name" value="DNA Polymerase, chain B, domain 1"/>
    <property type="match status" value="1"/>
</dbReference>
<sequence>MLCLRVGDTLQSVPILHLFGYTPEDGKPIICHTHGAFPYLLLLMPDSLVPDGHPSATLVDRLDTLRQRVGAGVEKVGVGNTY</sequence>
<accession>A0A9K3D7D5</accession>
<organism evidence="1 2">
    <name type="scientific">Kipferlia bialata</name>
    <dbReference type="NCBI Taxonomy" id="797122"/>
    <lineage>
        <taxon>Eukaryota</taxon>
        <taxon>Metamonada</taxon>
        <taxon>Carpediemonas-like organisms</taxon>
        <taxon>Kipferlia</taxon>
    </lineage>
</organism>
<evidence type="ECO:0000313" key="1">
    <source>
        <dbReference type="EMBL" id="GIQ89795.1"/>
    </source>
</evidence>
<reference evidence="1 2" key="1">
    <citation type="journal article" date="2018" name="PLoS ONE">
        <title>The draft genome of Kipferlia bialata reveals reductive genome evolution in fornicate parasites.</title>
        <authorList>
            <person name="Tanifuji G."/>
            <person name="Takabayashi S."/>
            <person name="Kume K."/>
            <person name="Takagi M."/>
            <person name="Nakayama T."/>
            <person name="Kamikawa R."/>
            <person name="Inagaki Y."/>
            <person name="Hashimoto T."/>
        </authorList>
    </citation>
    <scope>NUCLEOTIDE SEQUENCE [LARGE SCALE GENOMIC DNA]</scope>
    <source>
        <strain evidence="1">NY0173</strain>
    </source>
</reference>
<proteinExistence type="predicted"/>
<dbReference type="AlphaFoldDB" id="A0A9K3D7D5"/>
<name>A0A9K3D7D5_9EUKA</name>
<dbReference type="SUPFAM" id="SSF53098">
    <property type="entry name" value="Ribonuclease H-like"/>
    <property type="match status" value="1"/>
</dbReference>
<dbReference type="Proteomes" id="UP000265618">
    <property type="component" value="Unassembled WGS sequence"/>
</dbReference>
<comment type="caution">
    <text evidence="1">The sequence shown here is derived from an EMBL/GenBank/DDBJ whole genome shotgun (WGS) entry which is preliminary data.</text>
</comment>
<dbReference type="EMBL" id="BDIP01005440">
    <property type="protein sequence ID" value="GIQ89795.1"/>
    <property type="molecule type" value="Genomic_DNA"/>
</dbReference>
<protein>
    <recommendedName>
        <fullName evidence="3">DNA-directed DNA polymerase family B exonuclease domain-containing protein</fullName>
    </recommendedName>
</protein>
<keyword evidence="2" id="KW-1185">Reference proteome</keyword>
<evidence type="ECO:0008006" key="3">
    <source>
        <dbReference type="Google" id="ProtNLM"/>
    </source>
</evidence>